<gene>
    <name evidence="3" type="ORF">MUK42_08385</name>
</gene>
<protein>
    <recommendedName>
        <fullName evidence="2">F-box domain-containing protein</fullName>
    </recommendedName>
</protein>
<name>A0A9E7EAW2_9LILI</name>
<evidence type="ECO:0000313" key="3">
    <source>
        <dbReference type="EMBL" id="URD73551.1"/>
    </source>
</evidence>
<organism evidence="3 4">
    <name type="scientific">Musa troglodytarum</name>
    <name type="common">fe'i banana</name>
    <dbReference type="NCBI Taxonomy" id="320322"/>
    <lineage>
        <taxon>Eukaryota</taxon>
        <taxon>Viridiplantae</taxon>
        <taxon>Streptophyta</taxon>
        <taxon>Embryophyta</taxon>
        <taxon>Tracheophyta</taxon>
        <taxon>Spermatophyta</taxon>
        <taxon>Magnoliopsida</taxon>
        <taxon>Liliopsida</taxon>
        <taxon>Zingiberales</taxon>
        <taxon>Musaceae</taxon>
        <taxon>Musa</taxon>
    </lineage>
</organism>
<dbReference type="AlphaFoldDB" id="A0A9E7EAW2"/>
<dbReference type="SUPFAM" id="SSF81383">
    <property type="entry name" value="F-box domain"/>
    <property type="match status" value="1"/>
</dbReference>
<dbReference type="Pfam" id="PF03478">
    <property type="entry name" value="Beta-prop_KIB1-4"/>
    <property type="match status" value="1"/>
</dbReference>
<dbReference type="SMART" id="SM00256">
    <property type="entry name" value="FBOX"/>
    <property type="match status" value="1"/>
</dbReference>
<evidence type="ECO:0000259" key="2">
    <source>
        <dbReference type="PROSITE" id="PS50181"/>
    </source>
</evidence>
<feature type="domain" description="F-box" evidence="2">
    <location>
        <begin position="135"/>
        <end position="170"/>
    </location>
</feature>
<accession>A0A9E7EAW2</accession>
<dbReference type="Proteomes" id="UP001055439">
    <property type="component" value="Chromosome 1"/>
</dbReference>
<dbReference type="EMBL" id="CP097502">
    <property type="protein sequence ID" value="URD73551.1"/>
    <property type="molecule type" value="Genomic_DNA"/>
</dbReference>
<dbReference type="InterPro" id="IPR036047">
    <property type="entry name" value="F-box-like_dom_sf"/>
</dbReference>
<dbReference type="InterPro" id="IPR005174">
    <property type="entry name" value="KIB1-4_b-propeller"/>
</dbReference>
<dbReference type="Gene3D" id="1.20.1280.50">
    <property type="match status" value="1"/>
</dbReference>
<dbReference type="PANTHER" id="PTHR44586">
    <property type="entry name" value="F-BOX DOMAIN CONTAINING PROTEIN, EXPRESSED"/>
    <property type="match status" value="1"/>
</dbReference>
<feature type="region of interest" description="Disordered" evidence="1">
    <location>
        <begin position="41"/>
        <end position="77"/>
    </location>
</feature>
<evidence type="ECO:0000313" key="4">
    <source>
        <dbReference type="Proteomes" id="UP001055439"/>
    </source>
</evidence>
<dbReference type="PROSITE" id="PS50181">
    <property type="entry name" value="FBOX"/>
    <property type="match status" value="1"/>
</dbReference>
<dbReference type="PANTHER" id="PTHR44586:SF25">
    <property type="entry name" value="(WILD MALAYSIAN BANANA) HYPOTHETICAL PROTEIN"/>
    <property type="match status" value="1"/>
</dbReference>
<reference evidence="3" key="1">
    <citation type="submission" date="2022-05" db="EMBL/GenBank/DDBJ databases">
        <title>The Musa troglodytarum L. genome provides insights into the mechanism of non-climacteric behaviour and enrichment of carotenoids.</title>
        <authorList>
            <person name="Wang J."/>
        </authorList>
    </citation>
    <scope>NUCLEOTIDE SEQUENCE</scope>
    <source>
        <tissue evidence="3">Leaf</tissue>
    </source>
</reference>
<dbReference type="Pfam" id="PF00646">
    <property type="entry name" value="F-box"/>
    <property type="match status" value="1"/>
</dbReference>
<dbReference type="InterPro" id="IPR001810">
    <property type="entry name" value="F-box_dom"/>
</dbReference>
<proteinExistence type="predicted"/>
<sequence length="546" mass="60874">MPSLLSRMKRLSRAATSDGGLRPRTRDVVAIYCPLPYSAGDSHPVSRSAAPEMALPRRTRRLHPPRNGKPHTGPPCKICGQQLLRPPYLLYKPPKSATLAPASADNSSLSSSCRQFHHLNKTTSRCLLFAFCWPMNAWSDLPMELLGSILERLPVADRIRFAAVCSSWRSASGAHLCCPPPPQSPWLMLPFNPTFTRTGSAAAFFSLADRKAYRLPLPDPPVSDRLVVGSSHGWLVTADAVSELHLLNPLTGEQVRLPSITTFPFVDVVRDERGRVTRYSLCFEDDIPPEPFEPDRLRYFCYEKAVLSSPPSRSSPSSSWGGYTVMLIHNPLFGLAFARAGDESWTLIDTPSLYWVDAICSSSGQFLTLGSTGRVEAWDLDGGPLPASTLVAPSLGFLDCSKYLVELPRGQLLQVYRWKDPVQSNCKWEPRPLFVECVTTRVKVFRLKVDDAKGCVWVENESENLQEFALFLGKNSSICVKVRECPELRGNCIYLTDDGSWSYEKCHEVVPDVGVFDLKEKSLKPCGGYNFRWIWPPPAWVIPTVT</sequence>
<feature type="region of interest" description="Disordered" evidence="1">
    <location>
        <begin position="1"/>
        <end position="21"/>
    </location>
</feature>
<feature type="compositionally biased region" description="Basic residues" evidence="1">
    <location>
        <begin position="57"/>
        <end position="69"/>
    </location>
</feature>
<keyword evidence="4" id="KW-1185">Reference proteome</keyword>
<dbReference type="CDD" id="cd09917">
    <property type="entry name" value="F-box_SF"/>
    <property type="match status" value="1"/>
</dbReference>
<dbReference type="OrthoDB" id="1937564at2759"/>
<evidence type="ECO:0000256" key="1">
    <source>
        <dbReference type="SAM" id="MobiDB-lite"/>
    </source>
</evidence>